<dbReference type="GO" id="GO:0009306">
    <property type="term" value="P:protein secretion"/>
    <property type="evidence" value="ECO:0007669"/>
    <property type="project" value="TreeGrafter"/>
</dbReference>
<feature type="domain" description="TANGO6 HEAT repeat" evidence="4">
    <location>
        <begin position="374"/>
        <end position="615"/>
    </location>
</feature>
<evidence type="ECO:0000313" key="6">
    <source>
        <dbReference type="EMBL" id="KAK3724304.1"/>
    </source>
</evidence>
<dbReference type="InterPro" id="IPR057407">
    <property type="entry name" value="HEAT_TANGO6"/>
</dbReference>
<evidence type="ECO:0000256" key="2">
    <source>
        <dbReference type="SAM" id="MobiDB-lite"/>
    </source>
</evidence>
<dbReference type="AlphaFoldDB" id="A0AAE1CP77"/>
<feature type="domain" description="RNA polymerase II assembly factor Rtp1 C-terminal" evidence="3">
    <location>
        <begin position="874"/>
        <end position="993"/>
    </location>
</feature>
<dbReference type="InterPro" id="IPR016024">
    <property type="entry name" value="ARM-type_fold"/>
</dbReference>
<keyword evidence="7" id="KW-1185">Reference proteome</keyword>
<dbReference type="SUPFAM" id="SSF48371">
    <property type="entry name" value="ARM repeat"/>
    <property type="match status" value="1"/>
</dbReference>
<comment type="similarity">
    <text evidence="1">Belongs to the Tango6 family.</text>
</comment>
<dbReference type="EMBL" id="JAWDGP010007346">
    <property type="protein sequence ID" value="KAK3724304.1"/>
    <property type="molecule type" value="Genomic_DNA"/>
</dbReference>
<evidence type="ECO:0000313" key="7">
    <source>
        <dbReference type="Proteomes" id="UP001283361"/>
    </source>
</evidence>
<name>A0AAE1CP77_9GAST</name>
<protein>
    <submittedName>
        <fullName evidence="6">Uncharacterized protein</fullName>
    </submittedName>
</protein>
<dbReference type="Pfam" id="PF10363">
    <property type="entry name" value="RTP1_C1"/>
    <property type="match status" value="1"/>
</dbReference>
<comment type="caution">
    <text evidence="6">The sequence shown here is derived from an EMBL/GenBank/DDBJ whole genome shotgun (WGS) entry which is preliminary data.</text>
</comment>
<feature type="compositionally biased region" description="Low complexity" evidence="2">
    <location>
        <begin position="857"/>
        <end position="869"/>
    </location>
</feature>
<evidence type="ECO:0000259" key="5">
    <source>
        <dbReference type="Pfam" id="PF25267"/>
    </source>
</evidence>
<evidence type="ECO:0000256" key="1">
    <source>
        <dbReference type="ARBA" id="ARBA00005724"/>
    </source>
</evidence>
<dbReference type="Pfam" id="PF25267">
    <property type="entry name" value="TANGO6_N"/>
    <property type="match status" value="1"/>
</dbReference>
<dbReference type="Gene3D" id="1.25.10.10">
    <property type="entry name" value="Leucine-rich Repeat Variant"/>
    <property type="match status" value="1"/>
</dbReference>
<dbReference type="InterPro" id="IPR057347">
    <property type="entry name" value="TANGO6_N"/>
</dbReference>
<feature type="region of interest" description="Disordered" evidence="2">
    <location>
        <begin position="845"/>
        <end position="869"/>
    </location>
</feature>
<dbReference type="Proteomes" id="UP001283361">
    <property type="component" value="Unassembled WGS sequence"/>
</dbReference>
<dbReference type="InterPro" id="IPR019451">
    <property type="entry name" value="Rtp1_C1"/>
</dbReference>
<sequence length="1139" mass="124999">MESKLTEEESLSKLSRLLKAINTLTTPLTATNASPETGNETDSDNSFQLIDKVLEENLLAINNDIQKSPQLHGDVGELADLLRPDNLHQSLMNREEISIREKHVEVCICLLHKICVTLEVLSNFITNNDEERGSSAPELNPDSLSAPQIKSVSLALQFVVVLGICPYLSPGVGIPVSQRMGPGHILLATVRDYGTELSHQGRVKKLLLPAKLMCDMLSVQSLRDIVINNHLHDLLSLLFQLRFSTKNIQDQEMKYNADKHEHVTKAAAAEVSHQRINMINDGNNGKGKEDSYVYEAKSLPAIYLYCAKKPWTLPLVREHCNQFIDKTVHLSSTPHVLKTLMMLSGGGKSSRVSMPIKTPVWYKRTVAGLLRDVLMVPHGIQHLIALLVAGSSGGHEWQKCKAVAQVIAQLPTSANNIEQFHKSVSSQLIAIIQSSPGAPSISIVRAVGATILELTNRQPSLMETVCLSLLFEPLLRISSQNEISHIDEGNIIVPEPVLNSCVECLHRLYVLGQEPQSPLLLGLRKIVGILFGILLAARSGISLLKSKSEDLIGAYLGYCEPEESVRCILKLICSNKDKDDAIMFPYLHCDIWITFGQSEGVQALKQRGINSQEESVDSWTKPGEAVMDILNGLKSDIIIPQLFICLLQKLTSIVKSECATAASMTGDIFLPPRLMNFAQRNLCLTELREKVCLVNLLAAVGDKYGDGVVSNGGHVLEFVKATLERCVQICQACNDEETMQFEWETVSMAMGLLTAVLSGGVEVGDQSQLLDELLPLLTFISDSEVADPKVKEMADDLKVAVATKGLVWAELSLIRKEQGKNKDSNSSRKEKKNKNLIEVLSETNMDDDLEKNLEPNATSKESGKASGAKSISPLEQALEELCDPLLPVRGHGLIALARLVEDRNPEVENKHEVLLKVFLENLAHTDSYVYLASVNGLAALSDLCPDQIIPRLTSELRVNCAHAGGGENVKSTENLVLKVAEAVVKATRRLGEMTPKYRDLLLPAILCSCRHTDSLTRASCLSGLAEVCQLLRFALGPVLYEVITCCRDVLSSDPDPEPRKAAAMTFAHILRGLGKDTLLALDGALIDLYRILKHAVTNDLEEGVRTHAAIALEELDSIMRDALFAKPELSKRISILGLQ</sequence>
<evidence type="ECO:0000259" key="3">
    <source>
        <dbReference type="Pfam" id="PF10363"/>
    </source>
</evidence>
<dbReference type="Pfam" id="PF23565">
    <property type="entry name" value="ARM_TANGO6"/>
    <property type="match status" value="1"/>
</dbReference>
<reference evidence="6" key="1">
    <citation type="journal article" date="2023" name="G3 (Bethesda)">
        <title>A reference genome for the long-term kleptoplast-retaining sea slug Elysia crispata morphotype clarki.</title>
        <authorList>
            <person name="Eastman K.E."/>
            <person name="Pendleton A.L."/>
            <person name="Shaikh M.A."/>
            <person name="Suttiyut T."/>
            <person name="Ogas R."/>
            <person name="Tomko P."/>
            <person name="Gavelis G."/>
            <person name="Widhalm J.R."/>
            <person name="Wisecaver J.H."/>
        </authorList>
    </citation>
    <scope>NUCLEOTIDE SEQUENCE</scope>
    <source>
        <strain evidence="6">ECLA1</strain>
    </source>
</reference>
<dbReference type="InterPro" id="IPR039600">
    <property type="entry name" value="TANGO6/Rtp1"/>
</dbReference>
<gene>
    <name evidence="6" type="ORF">RRG08_043301</name>
</gene>
<organism evidence="6 7">
    <name type="scientific">Elysia crispata</name>
    <name type="common">lettuce slug</name>
    <dbReference type="NCBI Taxonomy" id="231223"/>
    <lineage>
        <taxon>Eukaryota</taxon>
        <taxon>Metazoa</taxon>
        <taxon>Spiralia</taxon>
        <taxon>Lophotrochozoa</taxon>
        <taxon>Mollusca</taxon>
        <taxon>Gastropoda</taxon>
        <taxon>Heterobranchia</taxon>
        <taxon>Euthyneura</taxon>
        <taxon>Panpulmonata</taxon>
        <taxon>Sacoglossa</taxon>
        <taxon>Placobranchoidea</taxon>
        <taxon>Plakobranchidae</taxon>
        <taxon>Elysia</taxon>
    </lineage>
</organism>
<dbReference type="PANTHER" id="PTHR20959:SF1">
    <property type="entry name" value="TRANSPORT AND GOLGI ORGANIZATION PROTEIN 6 HOMOLOG"/>
    <property type="match status" value="1"/>
</dbReference>
<feature type="domain" description="TANGO6 N-terminal" evidence="5">
    <location>
        <begin position="13"/>
        <end position="253"/>
    </location>
</feature>
<dbReference type="InterPro" id="IPR011989">
    <property type="entry name" value="ARM-like"/>
</dbReference>
<accession>A0AAE1CP77</accession>
<evidence type="ECO:0000259" key="4">
    <source>
        <dbReference type="Pfam" id="PF23565"/>
    </source>
</evidence>
<dbReference type="PANTHER" id="PTHR20959">
    <property type="entry name" value="TRANSPORT AND GOLGI ORGANIZATION PROTEIN 6 FAMILY MEMBER"/>
    <property type="match status" value="1"/>
</dbReference>
<proteinExistence type="inferred from homology"/>